<dbReference type="PANTHER" id="PTHR47435">
    <property type="entry name" value="KELCH REPEAT PROTEIN (AFU_ORTHOLOGUE AFUA_5G12780)"/>
    <property type="match status" value="1"/>
</dbReference>
<sequence>MNVENVRSGPIGRYDYSIASVNNHLIIYGGYSFFSKTRYNELWMYNTIDDTWIRYEAPLDTSDRSISSAICAVGNFVYIFVGKKQILPSQETNSLLMFNINSATWQTLSVHTNGYDTNGPPPMYDIHIFYHNDSLYIIGGFIYGPSKGKMFKFSLKTSKWTLVPQNGPKLSATKQISTTVFKNK</sequence>
<name>A0A0C2NIB4_THEKT</name>
<organism evidence="3 4">
    <name type="scientific">Thelohanellus kitauei</name>
    <name type="common">Myxosporean</name>
    <dbReference type="NCBI Taxonomy" id="669202"/>
    <lineage>
        <taxon>Eukaryota</taxon>
        <taxon>Metazoa</taxon>
        <taxon>Cnidaria</taxon>
        <taxon>Myxozoa</taxon>
        <taxon>Myxosporea</taxon>
        <taxon>Bivalvulida</taxon>
        <taxon>Platysporina</taxon>
        <taxon>Myxobolidae</taxon>
        <taxon>Thelohanellus</taxon>
    </lineage>
</organism>
<keyword evidence="2" id="KW-0408">Iron</keyword>
<dbReference type="SUPFAM" id="SSF117281">
    <property type="entry name" value="Kelch motif"/>
    <property type="match status" value="1"/>
</dbReference>
<dbReference type="GO" id="GO:0019760">
    <property type="term" value="P:glucosinolate metabolic process"/>
    <property type="evidence" value="ECO:0007669"/>
    <property type="project" value="UniProtKB-ARBA"/>
</dbReference>
<dbReference type="Proteomes" id="UP000031668">
    <property type="component" value="Unassembled WGS sequence"/>
</dbReference>
<dbReference type="PANTHER" id="PTHR47435:SF4">
    <property type="entry name" value="KELCH REPEAT PROTEIN (AFU_ORTHOLOGUE AFUA_5G12780)"/>
    <property type="match status" value="1"/>
</dbReference>
<accession>A0A0C2NIB4</accession>
<gene>
    <name evidence="3" type="ORF">RF11_10850</name>
</gene>
<evidence type="ECO:0000256" key="2">
    <source>
        <dbReference type="ARBA" id="ARBA00023004"/>
    </source>
</evidence>
<dbReference type="InterPro" id="IPR015915">
    <property type="entry name" value="Kelch-typ_b-propeller"/>
</dbReference>
<evidence type="ECO:0000313" key="3">
    <source>
        <dbReference type="EMBL" id="KII73757.1"/>
    </source>
</evidence>
<dbReference type="EMBL" id="JWZT01000686">
    <property type="protein sequence ID" value="KII73757.1"/>
    <property type="molecule type" value="Genomic_DNA"/>
</dbReference>
<reference evidence="3 4" key="1">
    <citation type="journal article" date="2014" name="Genome Biol. Evol.">
        <title>The genome of the myxosporean Thelohanellus kitauei shows adaptations to nutrient acquisition within its fish host.</title>
        <authorList>
            <person name="Yang Y."/>
            <person name="Xiong J."/>
            <person name="Zhou Z."/>
            <person name="Huo F."/>
            <person name="Miao W."/>
            <person name="Ran C."/>
            <person name="Liu Y."/>
            <person name="Zhang J."/>
            <person name="Feng J."/>
            <person name="Wang M."/>
            <person name="Wang M."/>
            <person name="Wang L."/>
            <person name="Yao B."/>
        </authorList>
    </citation>
    <scope>NUCLEOTIDE SEQUENCE [LARGE SCALE GENOMIC DNA]</scope>
    <source>
        <strain evidence="3">Wuqing</strain>
    </source>
</reference>
<dbReference type="AlphaFoldDB" id="A0A0C2NIB4"/>
<proteinExistence type="predicted"/>
<dbReference type="OrthoDB" id="4447at2759"/>
<evidence type="ECO:0000256" key="1">
    <source>
        <dbReference type="ARBA" id="ARBA00022737"/>
    </source>
</evidence>
<dbReference type="Gene3D" id="2.120.10.80">
    <property type="entry name" value="Kelch-type beta propeller"/>
    <property type="match status" value="1"/>
</dbReference>
<dbReference type="Pfam" id="PF24681">
    <property type="entry name" value="Kelch_KLHDC2_KLHL20_DRC7"/>
    <property type="match status" value="1"/>
</dbReference>
<evidence type="ECO:0000313" key="4">
    <source>
        <dbReference type="Proteomes" id="UP000031668"/>
    </source>
</evidence>
<keyword evidence="4" id="KW-1185">Reference proteome</keyword>
<comment type="caution">
    <text evidence="3">The sequence shown here is derived from an EMBL/GenBank/DDBJ whole genome shotgun (WGS) entry which is preliminary data.</text>
</comment>
<keyword evidence="1" id="KW-0677">Repeat</keyword>
<protein>
    <submittedName>
        <fullName evidence="3">Uncharacterized protein</fullName>
    </submittedName>
</protein>